<dbReference type="PANTHER" id="PTHR45947:SF3">
    <property type="entry name" value="SULFOQUINOVOSYL TRANSFERASE SQD2"/>
    <property type="match status" value="1"/>
</dbReference>
<dbReference type="CDD" id="cd03801">
    <property type="entry name" value="GT4_PimA-like"/>
    <property type="match status" value="1"/>
</dbReference>
<dbReference type="Pfam" id="PF00534">
    <property type="entry name" value="Glycos_transf_1"/>
    <property type="match status" value="1"/>
</dbReference>
<dbReference type="HOGENOM" id="CLU_705596_0_0_7"/>
<gene>
    <name evidence="2" type="ordered locus">A2cp1_2959</name>
</gene>
<organism evidence="2 3">
    <name type="scientific">Anaeromyxobacter dehalogenans (strain ATCC BAA-258 / DSM 21875 / 2CP-1)</name>
    <dbReference type="NCBI Taxonomy" id="455488"/>
    <lineage>
        <taxon>Bacteria</taxon>
        <taxon>Pseudomonadati</taxon>
        <taxon>Myxococcota</taxon>
        <taxon>Myxococcia</taxon>
        <taxon>Myxococcales</taxon>
        <taxon>Cystobacterineae</taxon>
        <taxon>Anaeromyxobacteraceae</taxon>
        <taxon>Anaeromyxobacter</taxon>
    </lineage>
</organism>
<proteinExistence type="predicted"/>
<dbReference type="PANTHER" id="PTHR45947">
    <property type="entry name" value="SULFOQUINOVOSYL TRANSFERASE SQD2"/>
    <property type="match status" value="1"/>
</dbReference>
<keyword evidence="3" id="KW-1185">Reference proteome</keyword>
<accession>B8JFB9</accession>
<keyword evidence="2" id="KW-0808">Transferase</keyword>
<name>B8JFB9_ANAD2</name>
<protein>
    <submittedName>
        <fullName evidence="2">Glycosyl transferase group 1</fullName>
    </submittedName>
</protein>
<sequence length="378" mass="41405">MVGHGDYSAALELIARGEPEPYFGMAYTLRTLDALFEGDPHLVVSLNAPAYRERRGAGELVGLPVRALPRPLPSTIAMALWGRRIVRELERFRPTHLLLRTGGILAWQVLRYSVARGVGTLVVFANTFDDPDAKNRFVSRRLAPLLNDRSVFLVGNHKAPATSSMARFGIDPRKSIAWDWPGTRHPRDSPAKTLKPGAPWRVAYVGAMTEKKGVGDLLEGMRLLHARGRPVRLTAVGSGADLEALRARAKSLPPGLATFPGPVGNEEAFRLMLDSTLVCVPTRPEFTEGMPLTLTEALASRTPVVASDHPVFTQAFVDGRGLRFFRARSPASLADAIETVLSDPAEYARLSRTTADAYATVECPTSFGDLVQRWKRSF</sequence>
<reference evidence="2" key="1">
    <citation type="submission" date="2009-01" db="EMBL/GenBank/DDBJ databases">
        <title>Complete sequence of Anaeromyxobacter dehalogenans 2CP-1.</title>
        <authorList>
            <consortium name="US DOE Joint Genome Institute"/>
            <person name="Lucas S."/>
            <person name="Copeland A."/>
            <person name="Lapidus A."/>
            <person name="Glavina del Rio T."/>
            <person name="Dalin E."/>
            <person name="Tice H."/>
            <person name="Bruce D."/>
            <person name="Goodwin L."/>
            <person name="Pitluck S."/>
            <person name="Saunders E."/>
            <person name="Brettin T."/>
            <person name="Detter J.C."/>
            <person name="Han C."/>
            <person name="Larimer F."/>
            <person name="Land M."/>
            <person name="Hauser L."/>
            <person name="Kyrpides N."/>
            <person name="Ovchinnikova G."/>
            <person name="Beliaev A.S."/>
            <person name="Richardson P."/>
        </authorList>
    </citation>
    <scope>NUCLEOTIDE SEQUENCE</scope>
    <source>
        <strain evidence="2">2CP-1</strain>
    </source>
</reference>
<dbReference type="KEGG" id="acp:A2cp1_2959"/>
<evidence type="ECO:0000313" key="3">
    <source>
        <dbReference type="Proteomes" id="UP000007089"/>
    </source>
</evidence>
<dbReference type="Proteomes" id="UP000007089">
    <property type="component" value="Chromosome"/>
</dbReference>
<evidence type="ECO:0000259" key="1">
    <source>
        <dbReference type="Pfam" id="PF00534"/>
    </source>
</evidence>
<dbReference type="GO" id="GO:0016757">
    <property type="term" value="F:glycosyltransferase activity"/>
    <property type="evidence" value="ECO:0007669"/>
    <property type="project" value="InterPro"/>
</dbReference>
<dbReference type="AlphaFoldDB" id="B8JFB9"/>
<feature type="domain" description="Glycosyl transferase family 1" evidence="1">
    <location>
        <begin position="190"/>
        <end position="353"/>
    </location>
</feature>
<dbReference type="SUPFAM" id="SSF53756">
    <property type="entry name" value="UDP-Glycosyltransferase/glycogen phosphorylase"/>
    <property type="match status" value="1"/>
</dbReference>
<dbReference type="EMBL" id="CP001359">
    <property type="protein sequence ID" value="ACL66296.1"/>
    <property type="molecule type" value="Genomic_DNA"/>
</dbReference>
<dbReference type="CAZy" id="GT4">
    <property type="family name" value="Glycosyltransferase Family 4"/>
</dbReference>
<dbReference type="InterPro" id="IPR001296">
    <property type="entry name" value="Glyco_trans_1"/>
</dbReference>
<dbReference type="Gene3D" id="3.40.50.2000">
    <property type="entry name" value="Glycogen Phosphorylase B"/>
    <property type="match status" value="2"/>
</dbReference>
<dbReference type="InterPro" id="IPR050194">
    <property type="entry name" value="Glycosyltransferase_grp1"/>
</dbReference>
<evidence type="ECO:0000313" key="2">
    <source>
        <dbReference type="EMBL" id="ACL66296.1"/>
    </source>
</evidence>